<gene>
    <name evidence="1" type="ORF">BofuT4_uP117520.1</name>
</gene>
<name>G2Y0N7_BOTF4</name>
<evidence type="ECO:0000313" key="1">
    <source>
        <dbReference type="EMBL" id="CCD46202.1"/>
    </source>
</evidence>
<accession>G2Y0N7</accession>
<dbReference type="InParanoid" id="G2Y0N7"/>
<organism evidence="1 2">
    <name type="scientific">Botryotinia fuckeliana (strain T4)</name>
    <name type="common">Noble rot fungus</name>
    <name type="synonym">Botrytis cinerea</name>
    <dbReference type="NCBI Taxonomy" id="999810"/>
    <lineage>
        <taxon>Eukaryota</taxon>
        <taxon>Fungi</taxon>
        <taxon>Dikarya</taxon>
        <taxon>Ascomycota</taxon>
        <taxon>Pezizomycotina</taxon>
        <taxon>Leotiomycetes</taxon>
        <taxon>Helotiales</taxon>
        <taxon>Sclerotiniaceae</taxon>
        <taxon>Botrytis</taxon>
    </lineage>
</organism>
<reference evidence="2" key="1">
    <citation type="journal article" date="2011" name="PLoS Genet.">
        <title>Genomic analysis of the necrotrophic fungal pathogens Sclerotinia sclerotiorum and Botrytis cinerea.</title>
        <authorList>
            <person name="Amselem J."/>
            <person name="Cuomo C.A."/>
            <person name="van Kan J.A."/>
            <person name="Viaud M."/>
            <person name="Benito E.P."/>
            <person name="Couloux A."/>
            <person name="Coutinho P.M."/>
            <person name="de Vries R.P."/>
            <person name="Dyer P.S."/>
            <person name="Fillinger S."/>
            <person name="Fournier E."/>
            <person name="Gout L."/>
            <person name="Hahn M."/>
            <person name="Kohn L."/>
            <person name="Lapalu N."/>
            <person name="Plummer K.M."/>
            <person name="Pradier J.M."/>
            <person name="Quevillon E."/>
            <person name="Sharon A."/>
            <person name="Simon A."/>
            <person name="ten Have A."/>
            <person name="Tudzynski B."/>
            <person name="Tudzynski P."/>
            <person name="Wincker P."/>
            <person name="Andrew M."/>
            <person name="Anthouard V."/>
            <person name="Beever R.E."/>
            <person name="Beffa R."/>
            <person name="Benoit I."/>
            <person name="Bouzid O."/>
            <person name="Brault B."/>
            <person name="Chen Z."/>
            <person name="Choquer M."/>
            <person name="Collemare J."/>
            <person name="Cotton P."/>
            <person name="Danchin E.G."/>
            <person name="Da Silva C."/>
            <person name="Gautier A."/>
            <person name="Giraud C."/>
            <person name="Giraud T."/>
            <person name="Gonzalez C."/>
            <person name="Grossetete S."/>
            <person name="Guldener U."/>
            <person name="Henrissat B."/>
            <person name="Howlett B.J."/>
            <person name="Kodira C."/>
            <person name="Kretschmer M."/>
            <person name="Lappartient A."/>
            <person name="Leroch M."/>
            <person name="Levis C."/>
            <person name="Mauceli E."/>
            <person name="Neuveglise C."/>
            <person name="Oeser B."/>
            <person name="Pearson M."/>
            <person name="Poulain J."/>
            <person name="Poussereau N."/>
            <person name="Quesneville H."/>
            <person name="Rascle C."/>
            <person name="Schumacher J."/>
            <person name="Segurens B."/>
            <person name="Sexton A."/>
            <person name="Silva E."/>
            <person name="Sirven C."/>
            <person name="Soanes D.M."/>
            <person name="Talbot N.J."/>
            <person name="Templeton M."/>
            <person name="Yandava C."/>
            <person name="Yarden O."/>
            <person name="Zeng Q."/>
            <person name="Rollins J.A."/>
            <person name="Lebrun M.H."/>
            <person name="Dickman M."/>
        </authorList>
    </citation>
    <scope>NUCLEOTIDE SEQUENCE [LARGE SCALE GENOMIC DNA]</scope>
    <source>
        <strain evidence="2">T4</strain>
    </source>
</reference>
<evidence type="ECO:0000313" key="2">
    <source>
        <dbReference type="Proteomes" id="UP000008177"/>
    </source>
</evidence>
<sequence length="42" mass="4869">MTIRWTRIQMDKYCSTLRMLLQIVVAFNKTGFLSHAASHDSP</sequence>
<protein>
    <submittedName>
        <fullName evidence="1">Uncharacterized protein</fullName>
    </submittedName>
</protein>
<dbReference type="EMBL" id="FQ790281">
    <property type="protein sequence ID" value="CCD46202.1"/>
    <property type="molecule type" value="Genomic_DNA"/>
</dbReference>
<dbReference type="Proteomes" id="UP000008177">
    <property type="component" value="Unplaced contigs"/>
</dbReference>
<proteinExistence type="predicted"/>
<dbReference type="HOGENOM" id="CLU_3260434_0_0_1"/>
<dbReference type="AlphaFoldDB" id="G2Y0N7"/>